<gene>
    <name evidence="1" type="ORF">GHT06_005461</name>
</gene>
<sequence>MACKLDSVSLGCLPTFPTSSGRVVVYWTRLRCPGNSTECRWNPIPVTHSKWLCDWEIPAQLP</sequence>
<comment type="caution">
    <text evidence="1">The sequence shown here is derived from an EMBL/GenBank/DDBJ whole genome shotgun (WGS) entry which is preliminary data.</text>
</comment>
<evidence type="ECO:0000313" key="1">
    <source>
        <dbReference type="EMBL" id="KAI9549146.1"/>
    </source>
</evidence>
<organism evidence="1 2">
    <name type="scientific">Daphnia sinensis</name>
    <dbReference type="NCBI Taxonomy" id="1820382"/>
    <lineage>
        <taxon>Eukaryota</taxon>
        <taxon>Metazoa</taxon>
        <taxon>Ecdysozoa</taxon>
        <taxon>Arthropoda</taxon>
        <taxon>Crustacea</taxon>
        <taxon>Branchiopoda</taxon>
        <taxon>Diplostraca</taxon>
        <taxon>Cladocera</taxon>
        <taxon>Anomopoda</taxon>
        <taxon>Daphniidae</taxon>
        <taxon>Daphnia</taxon>
        <taxon>Daphnia similis group</taxon>
    </lineage>
</organism>
<proteinExistence type="predicted"/>
<evidence type="ECO:0000313" key="2">
    <source>
        <dbReference type="Proteomes" id="UP000820818"/>
    </source>
</evidence>
<dbReference type="EMBL" id="WJBH02000362">
    <property type="protein sequence ID" value="KAI9549146.1"/>
    <property type="molecule type" value="Genomic_DNA"/>
</dbReference>
<reference evidence="1" key="1">
    <citation type="submission" date="2022-05" db="EMBL/GenBank/DDBJ databases">
        <title>A multi-omics perspective on studying reproductive biology in Daphnia sinensis.</title>
        <authorList>
            <person name="Jia J."/>
        </authorList>
    </citation>
    <scope>NUCLEOTIDE SEQUENCE</scope>
    <source>
        <strain evidence="1">WSL</strain>
    </source>
</reference>
<dbReference type="Proteomes" id="UP000820818">
    <property type="component" value="Unassembled WGS sequence"/>
</dbReference>
<name>A0AAD5KSZ4_9CRUS</name>
<keyword evidence="2" id="KW-1185">Reference proteome</keyword>
<accession>A0AAD5KSZ4</accession>
<dbReference type="AlphaFoldDB" id="A0AAD5KSZ4"/>
<protein>
    <submittedName>
        <fullName evidence="1">Uncharacterized protein</fullName>
    </submittedName>
</protein>